<keyword evidence="2" id="KW-1185">Reference proteome</keyword>
<gene>
    <name evidence="1" type="ORF">K3G42_033692</name>
</gene>
<protein>
    <submittedName>
        <fullName evidence="1">Uncharacterized protein</fullName>
    </submittedName>
</protein>
<comment type="caution">
    <text evidence="1">The sequence shown here is derived from an EMBL/GenBank/DDBJ whole genome shotgun (WGS) entry which is preliminary data.</text>
</comment>
<sequence>MICSSPGNLFEFLLHGSVGDFHISSLSIGACHSDNALQLMTRRCHGKRTCSVYASTYEFGDPCYPVGIPKHLNVIYTCGRGRLTSEVFRGSIFELVSLILEAVPSEKGPPGLGKSSRLA</sequence>
<proteinExistence type="predicted"/>
<organism evidence="1 2">
    <name type="scientific">Sphaerodactylus townsendi</name>
    <dbReference type="NCBI Taxonomy" id="933632"/>
    <lineage>
        <taxon>Eukaryota</taxon>
        <taxon>Metazoa</taxon>
        <taxon>Chordata</taxon>
        <taxon>Craniata</taxon>
        <taxon>Vertebrata</taxon>
        <taxon>Euteleostomi</taxon>
        <taxon>Lepidosauria</taxon>
        <taxon>Squamata</taxon>
        <taxon>Bifurcata</taxon>
        <taxon>Gekkota</taxon>
        <taxon>Sphaerodactylidae</taxon>
        <taxon>Sphaerodactylus</taxon>
    </lineage>
</organism>
<evidence type="ECO:0000313" key="2">
    <source>
        <dbReference type="Proteomes" id="UP000827872"/>
    </source>
</evidence>
<reference evidence="1" key="1">
    <citation type="submission" date="2021-08" db="EMBL/GenBank/DDBJ databases">
        <title>The first chromosome-level gecko genome reveals the dynamic sex chromosomes of Neotropical dwarf geckos (Sphaerodactylidae: Sphaerodactylus).</title>
        <authorList>
            <person name="Pinto B.J."/>
            <person name="Keating S.E."/>
            <person name="Gamble T."/>
        </authorList>
    </citation>
    <scope>NUCLEOTIDE SEQUENCE</scope>
    <source>
        <strain evidence="1">TG3544</strain>
    </source>
</reference>
<accession>A0ACB8GF14</accession>
<dbReference type="EMBL" id="CM037614">
    <property type="protein sequence ID" value="KAH8018114.1"/>
    <property type="molecule type" value="Genomic_DNA"/>
</dbReference>
<dbReference type="Proteomes" id="UP000827872">
    <property type="component" value="Linkage Group LG01"/>
</dbReference>
<evidence type="ECO:0000313" key="1">
    <source>
        <dbReference type="EMBL" id="KAH8018114.1"/>
    </source>
</evidence>
<name>A0ACB8GF14_9SAUR</name>